<keyword evidence="3" id="KW-1185">Reference proteome</keyword>
<evidence type="ECO:0000313" key="3">
    <source>
        <dbReference type="Proteomes" id="UP000008311"/>
    </source>
</evidence>
<sequence>MASPSGTPTSIEDFYARLNIEEEEYEDITFEDVAGHNNKLEFKWCLVSHLLTDRAINFQTMKNTLVTLWRPAKGVCIKDLRPNFYVFQFLYELDIVRVTDGGP</sequence>
<proteinExistence type="predicted"/>
<accession>B9SBB2</accession>
<organism evidence="2 3">
    <name type="scientific">Ricinus communis</name>
    <name type="common">Castor bean</name>
    <dbReference type="NCBI Taxonomy" id="3988"/>
    <lineage>
        <taxon>Eukaryota</taxon>
        <taxon>Viridiplantae</taxon>
        <taxon>Streptophyta</taxon>
        <taxon>Embryophyta</taxon>
        <taxon>Tracheophyta</taxon>
        <taxon>Spermatophyta</taxon>
        <taxon>Magnoliopsida</taxon>
        <taxon>eudicotyledons</taxon>
        <taxon>Gunneridae</taxon>
        <taxon>Pentapetalae</taxon>
        <taxon>rosids</taxon>
        <taxon>fabids</taxon>
        <taxon>Malpighiales</taxon>
        <taxon>Euphorbiaceae</taxon>
        <taxon>Acalyphoideae</taxon>
        <taxon>Acalypheae</taxon>
        <taxon>Ricinus</taxon>
    </lineage>
</organism>
<dbReference type="Proteomes" id="UP000008311">
    <property type="component" value="Unassembled WGS sequence"/>
</dbReference>
<dbReference type="AlphaFoldDB" id="B9SBB2"/>
<dbReference type="InParanoid" id="B9SBB2"/>
<dbReference type="EMBL" id="EQ973912">
    <property type="protein sequence ID" value="EEF39120.1"/>
    <property type="molecule type" value="Genomic_DNA"/>
</dbReference>
<dbReference type="InterPro" id="IPR025558">
    <property type="entry name" value="DUF4283"/>
</dbReference>
<gene>
    <name evidence="2" type="ORF">RCOM_0650780</name>
</gene>
<protein>
    <recommendedName>
        <fullName evidence="1">DUF4283 domain-containing protein</fullName>
    </recommendedName>
</protein>
<evidence type="ECO:0000259" key="1">
    <source>
        <dbReference type="Pfam" id="PF14111"/>
    </source>
</evidence>
<name>B9SBB2_RICCO</name>
<feature type="domain" description="DUF4283" evidence="1">
    <location>
        <begin position="39"/>
        <end position="103"/>
    </location>
</feature>
<dbReference type="Pfam" id="PF14111">
    <property type="entry name" value="DUF4283"/>
    <property type="match status" value="1"/>
</dbReference>
<reference evidence="3" key="1">
    <citation type="journal article" date="2010" name="Nat. Biotechnol.">
        <title>Draft genome sequence of the oilseed species Ricinus communis.</title>
        <authorList>
            <person name="Chan A.P."/>
            <person name="Crabtree J."/>
            <person name="Zhao Q."/>
            <person name="Lorenzi H."/>
            <person name="Orvis J."/>
            <person name="Puiu D."/>
            <person name="Melake-Berhan A."/>
            <person name="Jones K.M."/>
            <person name="Redman J."/>
            <person name="Chen G."/>
            <person name="Cahoon E.B."/>
            <person name="Gedil M."/>
            <person name="Stanke M."/>
            <person name="Haas B.J."/>
            <person name="Wortman J.R."/>
            <person name="Fraser-Liggett C.M."/>
            <person name="Ravel J."/>
            <person name="Rabinowicz P.D."/>
        </authorList>
    </citation>
    <scope>NUCLEOTIDE SEQUENCE [LARGE SCALE GENOMIC DNA]</scope>
    <source>
        <strain evidence="3">cv. Hale</strain>
    </source>
</reference>
<evidence type="ECO:0000313" key="2">
    <source>
        <dbReference type="EMBL" id="EEF39120.1"/>
    </source>
</evidence>